<proteinExistence type="predicted"/>
<protein>
    <recommendedName>
        <fullName evidence="2">SHSP domain-containing protein</fullName>
    </recommendedName>
</protein>
<feature type="domain" description="SHSP" evidence="2">
    <location>
        <begin position="37"/>
        <end position="153"/>
    </location>
</feature>
<organism evidence="3">
    <name type="scientific">marine metagenome</name>
    <dbReference type="NCBI Taxonomy" id="408172"/>
    <lineage>
        <taxon>unclassified sequences</taxon>
        <taxon>metagenomes</taxon>
        <taxon>ecological metagenomes</taxon>
    </lineage>
</organism>
<dbReference type="PANTHER" id="PTHR47062:SF2">
    <property type="entry name" value="SMALL HEAT SHOCK PROTEIN IBPB"/>
    <property type="match status" value="1"/>
</dbReference>
<dbReference type="InterPro" id="IPR002068">
    <property type="entry name" value="A-crystallin/Hsp20_dom"/>
</dbReference>
<sequence length="153" mass="17356">MVTQALTQFDPFRIAKFGVGFDSMLDRIQSDFFSDSFQGTQNFPPYNIIKRDEIHYDIEMAVAGFSEDDLKIEYADNTLTVKSVDQNPFKEDKKSDETDFVHRGIAVRQFSRQFSLADDVIVTGAKLKNGMLSIGMEKVVPEGKKKRTIEIAS</sequence>
<dbReference type="SUPFAM" id="SSF49764">
    <property type="entry name" value="HSP20-like chaperones"/>
    <property type="match status" value="1"/>
</dbReference>
<dbReference type="Pfam" id="PF00011">
    <property type="entry name" value="HSP20"/>
    <property type="match status" value="1"/>
</dbReference>
<evidence type="ECO:0000256" key="1">
    <source>
        <dbReference type="ARBA" id="ARBA00023016"/>
    </source>
</evidence>
<keyword evidence="1" id="KW-0346">Stress response</keyword>
<dbReference type="PANTHER" id="PTHR47062">
    <property type="match status" value="1"/>
</dbReference>
<reference evidence="3" key="1">
    <citation type="submission" date="2018-05" db="EMBL/GenBank/DDBJ databases">
        <authorList>
            <person name="Lanie J.A."/>
            <person name="Ng W.-L."/>
            <person name="Kazmierczak K.M."/>
            <person name="Andrzejewski T.M."/>
            <person name="Davidsen T.M."/>
            <person name="Wayne K.J."/>
            <person name="Tettelin H."/>
            <person name="Glass J.I."/>
            <person name="Rusch D."/>
            <person name="Podicherti R."/>
            <person name="Tsui H.-C.T."/>
            <person name="Winkler M.E."/>
        </authorList>
    </citation>
    <scope>NUCLEOTIDE SEQUENCE</scope>
</reference>
<dbReference type="PROSITE" id="PS01031">
    <property type="entry name" value="SHSP"/>
    <property type="match status" value="1"/>
</dbReference>
<dbReference type="InterPro" id="IPR008978">
    <property type="entry name" value="HSP20-like_chaperone"/>
</dbReference>
<dbReference type="CDD" id="cd06470">
    <property type="entry name" value="ACD_IbpA-B_like"/>
    <property type="match status" value="1"/>
</dbReference>
<gene>
    <name evidence="3" type="ORF">METZ01_LOCUS320108</name>
</gene>
<evidence type="ECO:0000259" key="2">
    <source>
        <dbReference type="PROSITE" id="PS01031"/>
    </source>
</evidence>
<dbReference type="AlphaFoldDB" id="A0A382P1H2"/>
<name>A0A382P1H2_9ZZZZ</name>
<dbReference type="InterPro" id="IPR037913">
    <property type="entry name" value="ACD_IbpA/B"/>
</dbReference>
<evidence type="ECO:0000313" key="3">
    <source>
        <dbReference type="EMBL" id="SVC67254.1"/>
    </source>
</evidence>
<dbReference type="Gene3D" id="2.60.40.790">
    <property type="match status" value="1"/>
</dbReference>
<dbReference type="EMBL" id="UINC01104247">
    <property type="protein sequence ID" value="SVC67254.1"/>
    <property type="molecule type" value="Genomic_DNA"/>
</dbReference>
<accession>A0A382P1H2</accession>